<dbReference type="NCBIfam" id="TIGR00256">
    <property type="entry name" value="D-aminoacyl-tRNA deacylase"/>
    <property type="match status" value="1"/>
</dbReference>
<comment type="catalytic activity">
    <reaction evidence="4">
        <text>glycyl-tRNA(Ala) + H2O = tRNA(Ala) + glycine + H(+)</text>
        <dbReference type="Rhea" id="RHEA:53744"/>
        <dbReference type="Rhea" id="RHEA-COMP:9657"/>
        <dbReference type="Rhea" id="RHEA-COMP:13640"/>
        <dbReference type="ChEBI" id="CHEBI:15377"/>
        <dbReference type="ChEBI" id="CHEBI:15378"/>
        <dbReference type="ChEBI" id="CHEBI:57305"/>
        <dbReference type="ChEBI" id="CHEBI:78442"/>
        <dbReference type="ChEBI" id="CHEBI:78522"/>
        <dbReference type="EC" id="3.1.1.96"/>
    </reaction>
</comment>
<comment type="similarity">
    <text evidence="1 6">Belongs to the DTD family.</text>
</comment>
<comment type="catalytic activity">
    <reaction evidence="5">
        <text>a D-aminoacyl-tRNA + H2O = a tRNA + a D-alpha-amino acid + H(+)</text>
        <dbReference type="Rhea" id="RHEA:13953"/>
        <dbReference type="Rhea" id="RHEA-COMP:10123"/>
        <dbReference type="Rhea" id="RHEA-COMP:10124"/>
        <dbReference type="ChEBI" id="CHEBI:15377"/>
        <dbReference type="ChEBI" id="CHEBI:15378"/>
        <dbReference type="ChEBI" id="CHEBI:59871"/>
        <dbReference type="ChEBI" id="CHEBI:78442"/>
        <dbReference type="ChEBI" id="CHEBI:79333"/>
        <dbReference type="EC" id="3.1.1.96"/>
    </reaction>
</comment>
<evidence type="ECO:0000313" key="16">
    <source>
        <dbReference type="Proteomes" id="UP000309601"/>
    </source>
</evidence>
<evidence type="ECO:0000256" key="1">
    <source>
        <dbReference type="ARBA" id="ARBA00009673"/>
    </source>
</evidence>
<dbReference type="Proteomes" id="UP000307169">
    <property type="component" value="Unassembled WGS sequence"/>
</dbReference>
<dbReference type="Proteomes" id="UP000305647">
    <property type="component" value="Unassembled WGS sequence"/>
</dbReference>
<protein>
    <recommendedName>
        <fullName evidence="3 6">D-aminoacyl-tRNA deacylase</fullName>
        <ecNumber evidence="2 6">3.1.1.96</ecNumber>
    </recommendedName>
</protein>
<evidence type="ECO:0000313" key="12">
    <source>
        <dbReference type="EMBL" id="TIC68808.1"/>
    </source>
</evidence>
<evidence type="ECO:0000313" key="17">
    <source>
        <dbReference type="Proteomes" id="UP000310685"/>
    </source>
</evidence>
<accession>A0A4T0SHI9</accession>
<dbReference type="GO" id="GO:0005737">
    <property type="term" value="C:cytoplasm"/>
    <property type="evidence" value="ECO:0007669"/>
    <property type="project" value="UniProtKB-SubCell"/>
</dbReference>
<dbReference type="Proteomes" id="UP000305362">
    <property type="component" value="Unassembled WGS sequence"/>
</dbReference>
<dbReference type="Pfam" id="PF02580">
    <property type="entry name" value="Tyr_Deacylase"/>
    <property type="match status" value="1"/>
</dbReference>
<dbReference type="InterPro" id="IPR023509">
    <property type="entry name" value="DTD-like_sf"/>
</dbReference>
<dbReference type="GO" id="GO:0000049">
    <property type="term" value="F:tRNA binding"/>
    <property type="evidence" value="ECO:0007669"/>
    <property type="project" value="UniProtKB-KW"/>
</dbReference>
<dbReference type="OrthoDB" id="275783at2759"/>
<keyword evidence="6" id="KW-0963">Cytoplasm</keyword>
<sequence length="159" mass="18006">MKLKAISDSFALKRSTDEGCYSKTSVSVNQKIVNSIENGLCLLVGLGVDDNEDDLKWTVNKVLGLRLFDNWTKSVRDVDGEILSISQFTLQSTLKGTKPDFHKAMKTEEARKMYNNFLTSLKTSYFDNRIKDGIFAEMMDVNINNQGPITILIDSRNRK</sequence>
<evidence type="ECO:0000313" key="8">
    <source>
        <dbReference type="EMBL" id="TIB96337.1"/>
    </source>
</evidence>
<dbReference type="AlphaFoldDB" id="A0A4T0SHI9"/>
<evidence type="ECO:0000256" key="4">
    <source>
        <dbReference type="ARBA" id="ARBA00047676"/>
    </source>
</evidence>
<evidence type="ECO:0000256" key="2">
    <source>
        <dbReference type="ARBA" id="ARBA00013056"/>
    </source>
</evidence>
<dbReference type="EC" id="3.1.1.96" evidence="2 6"/>
<dbReference type="EMBL" id="SPRC01000060">
    <property type="protein sequence ID" value="TIB75625.1"/>
    <property type="molecule type" value="Genomic_DNA"/>
</dbReference>
<dbReference type="Proteomes" id="UP000309601">
    <property type="component" value="Unassembled WGS sequence"/>
</dbReference>
<dbReference type="FunFam" id="3.50.80.10:FF:000001">
    <property type="entry name" value="D-aminoacyl-tRNA deacylase"/>
    <property type="match status" value="1"/>
</dbReference>
<evidence type="ECO:0000313" key="18">
    <source>
        <dbReference type="Proteomes" id="UP000310708"/>
    </source>
</evidence>
<evidence type="ECO:0000313" key="9">
    <source>
        <dbReference type="EMBL" id="TIC24500.1"/>
    </source>
</evidence>
<evidence type="ECO:0000313" key="15">
    <source>
        <dbReference type="Proteomes" id="UP000307169"/>
    </source>
</evidence>
<evidence type="ECO:0000313" key="14">
    <source>
        <dbReference type="Proteomes" id="UP000305647"/>
    </source>
</evidence>
<dbReference type="EMBL" id="SPRH01000066">
    <property type="protein sequence ID" value="TIB96337.1"/>
    <property type="molecule type" value="Genomic_DNA"/>
</dbReference>
<proteinExistence type="inferred from homology"/>
<evidence type="ECO:0000313" key="7">
    <source>
        <dbReference type="EMBL" id="TIB75625.1"/>
    </source>
</evidence>
<reference evidence="13 14" key="1">
    <citation type="submission" date="2019-03" db="EMBL/GenBank/DDBJ databases">
        <title>Sequencing 25 genomes of Wallemia mellicola.</title>
        <authorList>
            <person name="Gostincar C."/>
        </authorList>
    </citation>
    <scope>NUCLEOTIDE SEQUENCE [LARGE SCALE GENOMIC DNA]</scope>
    <source>
        <strain evidence="8 15">EXF-1262</strain>
        <strain evidence="12 16">EXF-1274</strain>
        <strain evidence="10 13">EXF-1277</strain>
        <strain evidence="7 17">EXF-6152</strain>
        <strain evidence="11 18">EXF-757</strain>
        <strain evidence="9 14">EXF-8738</strain>
    </source>
</reference>
<dbReference type="Gene3D" id="3.50.80.10">
    <property type="entry name" value="D-tyrosyl-tRNA(Tyr) deacylase"/>
    <property type="match status" value="1"/>
</dbReference>
<gene>
    <name evidence="11" type="ORF">E3Q01_04025</name>
    <name evidence="12" type="ORF">E3Q02_01152</name>
    <name evidence="10" type="ORF">E3Q03_03941</name>
    <name evidence="9" type="ORF">E3Q10_04043</name>
    <name evidence="8" type="ORF">E3Q17_03900</name>
    <name evidence="7" type="ORF">E3Q22_03922</name>
</gene>
<evidence type="ECO:0000313" key="11">
    <source>
        <dbReference type="EMBL" id="TIC62304.1"/>
    </source>
</evidence>
<evidence type="ECO:0000313" key="10">
    <source>
        <dbReference type="EMBL" id="TIC59173.1"/>
    </source>
</evidence>
<name>A0A4T0SHI9_9BASI</name>
<dbReference type="EMBL" id="SPRX01000073">
    <property type="protein sequence ID" value="TIC62304.1"/>
    <property type="molecule type" value="Genomic_DNA"/>
</dbReference>
<dbReference type="Proteomes" id="UP000310708">
    <property type="component" value="Unassembled WGS sequence"/>
</dbReference>
<dbReference type="PANTHER" id="PTHR10472">
    <property type="entry name" value="D-TYROSYL-TRNA TYR DEACYLASE"/>
    <property type="match status" value="1"/>
</dbReference>
<keyword evidence="6" id="KW-0820">tRNA-binding</keyword>
<evidence type="ECO:0000256" key="5">
    <source>
        <dbReference type="ARBA" id="ARBA00048018"/>
    </source>
</evidence>
<evidence type="ECO:0000256" key="6">
    <source>
        <dbReference type="RuleBase" id="RU003470"/>
    </source>
</evidence>
<dbReference type="InterPro" id="IPR003732">
    <property type="entry name" value="Daa-tRNA_deacyls_DTD"/>
</dbReference>
<evidence type="ECO:0000256" key="3">
    <source>
        <dbReference type="ARBA" id="ARBA00020007"/>
    </source>
</evidence>
<dbReference type="EMBL" id="SPRW01000008">
    <property type="protein sequence ID" value="TIC68808.1"/>
    <property type="molecule type" value="Genomic_DNA"/>
</dbReference>
<evidence type="ECO:0000313" key="13">
    <source>
        <dbReference type="Proteomes" id="UP000305362"/>
    </source>
</evidence>
<keyword evidence="6" id="KW-0378">Hydrolase</keyword>
<organism evidence="11 18">
    <name type="scientific">Wallemia mellicola</name>
    <dbReference type="NCBI Taxonomy" id="1708541"/>
    <lineage>
        <taxon>Eukaryota</taxon>
        <taxon>Fungi</taxon>
        <taxon>Dikarya</taxon>
        <taxon>Basidiomycota</taxon>
        <taxon>Wallemiomycotina</taxon>
        <taxon>Wallemiomycetes</taxon>
        <taxon>Wallemiales</taxon>
        <taxon>Wallemiaceae</taxon>
        <taxon>Wallemia</taxon>
    </lineage>
</organism>
<dbReference type="EMBL" id="SPRV01000067">
    <property type="protein sequence ID" value="TIC59173.1"/>
    <property type="molecule type" value="Genomic_DNA"/>
</dbReference>
<keyword evidence="6" id="KW-0694">RNA-binding</keyword>
<dbReference type="Proteomes" id="UP000310685">
    <property type="component" value="Unassembled WGS sequence"/>
</dbReference>
<comment type="subcellular location">
    <subcellularLocation>
        <location evidence="6">Cytoplasm</location>
    </subcellularLocation>
</comment>
<comment type="caution">
    <text evidence="11">The sequence shown here is derived from an EMBL/GenBank/DDBJ whole genome shotgun (WGS) entry which is preliminary data.</text>
</comment>
<dbReference type="SUPFAM" id="SSF69500">
    <property type="entry name" value="DTD-like"/>
    <property type="match status" value="1"/>
</dbReference>
<dbReference type="GO" id="GO:0051500">
    <property type="term" value="F:D-tyrosyl-tRNA(Tyr) deacylase activity"/>
    <property type="evidence" value="ECO:0007669"/>
    <property type="project" value="TreeGrafter"/>
</dbReference>
<dbReference type="PANTHER" id="PTHR10472:SF5">
    <property type="entry name" value="D-AMINOACYL-TRNA DEACYLASE 1"/>
    <property type="match status" value="1"/>
</dbReference>
<dbReference type="EMBL" id="SPRO01000070">
    <property type="protein sequence ID" value="TIC24500.1"/>
    <property type="molecule type" value="Genomic_DNA"/>
</dbReference>